<dbReference type="Gene3D" id="2.60.40.1120">
    <property type="entry name" value="Carboxypeptidase-like, regulatory domain"/>
    <property type="match status" value="1"/>
</dbReference>
<accession>A0A562UAR3</accession>
<keyword evidence="2" id="KW-0645">Protease</keyword>
<reference evidence="2 3" key="1">
    <citation type="submission" date="2019-07" db="EMBL/GenBank/DDBJ databases">
        <title>Genomic Encyclopedia of Archaeal and Bacterial Type Strains, Phase II (KMG-II): from individual species to whole genera.</title>
        <authorList>
            <person name="Goeker M."/>
        </authorList>
    </citation>
    <scope>NUCLEOTIDE SEQUENCE [LARGE SCALE GENOMIC DNA]</scope>
    <source>
        <strain evidence="2 3">ATCC BAA-1854</strain>
    </source>
</reference>
<evidence type="ECO:0000313" key="2">
    <source>
        <dbReference type="EMBL" id="TWJ02425.1"/>
    </source>
</evidence>
<feature type="signal peptide" evidence="1">
    <location>
        <begin position="1"/>
        <end position="19"/>
    </location>
</feature>
<dbReference type="AlphaFoldDB" id="A0A562UAR3"/>
<dbReference type="Pfam" id="PF13620">
    <property type="entry name" value="CarboxypepD_reg"/>
    <property type="match status" value="1"/>
</dbReference>
<dbReference type="EMBL" id="VLLI01000003">
    <property type="protein sequence ID" value="TWJ02425.1"/>
    <property type="molecule type" value="Genomic_DNA"/>
</dbReference>
<evidence type="ECO:0000256" key="1">
    <source>
        <dbReference type="SAM" id="SignalP"/>
    </source>
</evidence>
<dbReference type="Proteomes" id="UP000317010">
    <property type="component" value="Unassembled WGS sequence"/>
</dbReference>
<comment type="caution">
    <text evidence="2">The sequence shown here is derived from an EMBL/GenBank/DDBJ whole genome shotgun (WGS) entry which is preliminary data.</text>
</comment>
<proteinExistence type="predicted"/>
<dbReference type="InterPro" id="IPR008969">
    <property type="entry name" value="CarboxyPept-like_regulatory"/>
</dbReference>
<protein>
    <submittedName>
        <fullName evidence="2">Carboxypeptidase family protein</fullName>
    </submittedName>
</protein>
<dbReference type="SUPFAM" id="SSF49464">
    <property type="entry name" value="Carboxypeptidase regulatory domain-like"/>
    <property type="match status" value="1"/>
</dbReference>
<evidence type="ECO:0000313" key="3">
    <source>
        <dbReference type="Proteomes" id="UP000317010"/>
    </source>
</evidence>
<keyword evidence="2" id="KW-0121">Carboxypeptidase</keyword>
<keyword evidence="1" id="KW-0732">Signal</keyword>
<organism evidence="2 3">
    <name type="scientific">Mucilaginibacter frigoritolerans</name>
    <dbReference type="NCBI Taxonomy" id="652788"/>
    <lineage>
        <taxon>Bacteria</taxon>
        <taxon>Pseudomonadati</taxon>
        <taxon>Bacteroidota</taxon>
        <taxon>Sphingobacteriia</taxon>
        <taxon>Sphingobacteriales</taxon>
        <taxon>Sphingobacteriaceae</taxon>
        <taxon>Mucilaginibacter</taxon>
    </lineage>
</organism>
<gene>
    <name evidence="2" type="ORF">JN11_01397</name>
</gene>
<dbReference type="GO" id="GO:0004180">
    <property type="term" value="F:carboxypeptidase activity"/>
    <property type="evidence" value="ECO:0007669"/>
    <property type="project" value="UniProtKB-KW"/>
</dbReference>
<sequence>MRYFILLLCGMLFSALCFAQNNIHGAVKDSTGKAVPFATVSLKNKASNAIVTYTVTDDKGGYNLTKPSGLNPDSLLVEVRNIGYKSQAKAIKGIAPVNFVLQASINQLQAVVIKSNRPVLRTSGDTLSYKVSDFSSPQDRVIGDVIKKLPGIAVAADGTISYNGKTISNLYIGGDNLLDDKYNIATNTVPQGVVDQVQVIQNHQPIKMLQNKVTSEDVALNLTIKKDAKLQLVGQESIGAGLPGNYDVDLNAMMFKDNYKAINYLKGNNTGEDVQNDFLSHNQSSYLQKIDNNLPATVLSLGTVNTPDLAENRYLFDQSAAVSLNNLVNLKKGEQLKVNLHYVHDTQYQNYKEQTQVYLPNDTVRYNETERNRFRPDILHGQFTLNVNKDKYYLNDILVTDYSRKTDYSGLNTNGTAVNQIFKDNTFDFSNEFNLMQPLKSNNIIEFYSYISHVGEPENRTIDPGFNPAVFNNGIPYAQLNQTVNVPTWFTNNYFSFKLPSNYFTQSYRTGFVVQSQKLVSDLDVVQSNNVINPESDSSANRLSWTRKKVYVEAAYDFPGKILKANLTLPLSLQQISYSDSLYALNKSLTKLYFDPQLHVKYMVGIENFITALYSFRNVIGNIQDVYHGYILQDYRTLYANNANLTEQKDQTAALGFNYNKALTLFFWSANVSYDHINANNITSSIISNSFQQRIVLPYQNTTDSWTANGYISKYSFALRTTFSGGILWQSNRSNQIQNNALLPYNTVAKNLNVGAETKVSSVVTFSYKAILNQTDSHSSADAPTYHIKELVQQAALNYNPSDNLLFKLSGEHYITYQNQASDLKYFFADASAKFRIEKWKTDLELSAANFLNVKNYNALYLSANTLTASSYTLPGRIVLLKVLFNL</sequence>
<name>A0A562UAR3_9SPHI</name>
<keyword evidence="3" id="KW-1185">Reference proteome</keyword>
<feature type="chain" id="PRO_5022104996" evidence="1">
    <location>
        <begin position="20"/>
        <end position="887"/>
    </location>
</feature>
<keyword evidence="2" id="KW-0378">Hydrolase</keyword>